<name>A0A6J7KD38_9ZZZZ</name>
<evidence type="ECO:0000313" key="1">
    <source>
        <dbReference type="EMBL" id="CAB4951954.1"/>
    </source>
</evidence>
<dbReference type="EMBL" id="CAFBNN010000057">
    <property type="protein sequence ID" value="CAB4951954.1"/>
    <property type="molecule type" value="Genomic_DNA"/>
</dbReference>
<accession>A0A6J7KD38</accession>
<proteinExistence type="predicted"/>
<gene>
    <name evidence="1" type="ORF">UFOPK3797_00569</name>
</gene>
<reference evidence="1" key="1">
    <citation type="submission" date="2020-05" db="EMBL/GenBank/DDBJ databases">
        <authorList>
            <person name="Chiriac C."/>
            <person name="Salcher M."/>
            <person name="Ghai R."/>
            <person name="Kavagutti S V."/>
        </authorList>
    </citation>
    <scope>NUCLEOTIDE SEQUENCE</scope>
</reference>
<protein>
    <submittedName>
        <fullName evidence="1">Unannotated protein</fullName>
    </submittedName>
</protein>
<organism evidence="1">
    <name type="scientific">freshwater metagenome</name>
    <dbReference type="NCBI Taxonomy" id="449393"/>
    <lineage>
        <taxon>unclassified sequences</taxon>
        <taxon>metagenomes</taxon>
        <taxon>ecological metagenomes</taxon>
    </lineage>
</organism>
<sequence length="111" mass="11663">MPTDNAESVGPRPIEPVIPFKTISQGIAAISIEELSPSITLIPSTTGVGAILPTIGTLNFLACCINKPGFFRPALIAMTRNLSGFAAIISKACTPIEPVEPKTTISRTRLS</sequence>
<dbReference type="AlphaFoldDB" id="A0A6J7KD38"/>